<organism evidence="2 3">
    <name type="scientific">Adineta steineri</name>
    <dbReference type="NCBI Taxonomy" id="433720"/>
    <lineage>
        <taxon>Eukaryota</taxon>
        <taxon>Metazoa</taxon>
        <taxon>Spiralia</taxon>
        <taxon>Gnathifera</taxon>
        <taxon>Rotifera</taxon>
        <taxon>Eurotatoria</taxon>
        <taxon>Bdelloidea</taxon>
        <taxon>Adinetida</taxon>
        <taxon>Adinetidae</taxon>
        <taxon>Adineta</taxon>
    </lineage>
</organism>
<dbReference type="Proteomes" id="UP000663844">
    <property type="component" value="Unassembled WGS sequence"/>
</dbReference>
<dbReference type="InterPro" id="IPR028994">
    <property type="entry name" value="Integrin_alpha_N"/>
</dbReference>
<gene>
    <name evidence="2" type="ORF">OXD698_LOCUS40798</name>
</gene>
<evidence type="ECO:0008006" key="4">
    <source>
        <dbReference type="Google" id="ProtNLM"/>
    </source>
</evidence>
<keyword evidence="1" id="KW-0732">Signal</keyword>
<dbReference type="SUPFAM" id="SSF69318">
    <property type="entry name" value="Integrin alpha N-terminal domain"/>
    <property type="match status" value="1"/>
</dbReference>
<comment type="caution">
    <text evidence="2">The sequence shown here is derived from an EMBL/GenBank/DDBJ whole genome shotgun (WGS) entry which is preliminary data.</text>
</comment>
<dbReference type="PANTHER" id="PTHR44103">
    <property type="entry name" value="PROPROTEIN CONVERTASE P"/>
    <property type="match status" value="1"/>
</dbReference>
<evidence type="ECO:0000313" key="2">
    <source>
        <dbReference type="EMBL" id="CAF4200221.1"/>
    </source>
</evidence>
<protein>
    <recommendedName>
        <fullName evidence="4">VCBS repeat-containing protein</fullName>
    </recommendedName>
</protein>
<sequence>ALADVNNDNKSDIVFANLIRSSRPSSRSTVSILLNAGNGTFSSQTNYSVSGYPSAIAVADVNSDNKHDIIFVNSDRESDNFLEKRNLNFISVLLNKGNGTFFSQTDYKLRLSRISVAVVVADVNSDNKPDIVTANAIFSGVSVFLNTGNGTFSSETDYSAGPHPVSVAVADVNSDNKPDIVTANGRSNSVSVLLNIGNGTFSLQTTYAVGSNPYSVAVANVNCDNKPDIVAANANSSSISVLLNTGNGTFSPQTTYLVSENPHSVAVADVNSDKKSDIVVANTNGNTVSVLLQS</sequence>
<accession>A0A820BYL7</accession>
<evidence type="ECO:0000256" key="1">
    <source>
        <dbReference type="ARBA" id="ARBA00022729"/>
    </source>
</evidence>
<evidence type="ECO:0000313" key="3">
    <source>
        <dbReference type="Proteomes" id="UP000663844"/>
    </source>
</evidence>
<dbReference type="AlphaFoldDB" id="A0A820BYL7"/>
<dbReference type="EMBL" id="CAJOAZ010009266">
    <property type="protein sequence ID" value="CAF4200221.1"/>
    <property type="molecule type" value="Genomic_DNA"/>
</dbReference>
<feature type="non-terminal residue" evidence="2">
    <location>
        <position position="1"/>
    </location>
</feature>
<dbReference type="InterPro" id="IPR013517">
    <property type="entry name" value="FG-GAP"/>
</dbReference>
<dbReference type="PANTHER" id="PTHR44103:SF1">
    <property type="entry name" value="PROPROTEIN CONVERTASE P"/>
    <property type="match status" value="1"/>
</dbReference>
<dbReference type="Pfam" id="PF13517">
    <property type="entry name" value="FG-GAP_3"/>
    <property type="match status" value="3"/>
</dbReference>
<name>A0A820BYL7_9BILA</name>
<reference evidence="2" key="1">
    <citation type="submission" date="2021-02" db="EMBL/GenBank/DDBJ databases">
        <authorList>
            <person name="Nowell W R."/>
        </authorList>
    </citation>
    <scope>NUCLEOTIDE SEQUENCE</scope>
</reference>
<proteinExistence type="predicted"/>
<dbReference type="Gene3D" id="2.30.30.100">
    <property type="match status" value="5"/>
</dbReference>